<reference evidence="1 2" key="1">
    <citation type="submission" date="2020-03" db="EMBL/GenBank/DDBJ databases">
        <title>Genomic Encyclopedia of Type Strains, Phase IV (KMG-IV): sequencing the most valuable type-strain genomes for metagenomic binning, comparative biology and taxonomic classification.</title>
        <authorList>
            <person name="Goeker M."/>
        </authorList>
    </citation>
    <scope>NUCLEOTIDE SEQUENCE [LARGE SCALE GENOMIC DNA]</scope>
    <source>
        <strain evidence="1 2">DSM 103870</strain>
    </source>
</reference>
<dbReference type="EMBL" id="JAASQI010000003">
    <property type="protein sequence ID" value="NIJ57957.1"/>
    <property type="molecule type" value="Genomic_DNA"/>
</dbReference>
<comment type="caution">
    <text evidence="1">The sequence shown here is derived from an EMBL/GenBank/DDBJ whole genome shotgun (WGS) entry which is preliminary data.</text>
</comment>
<evidence type="ECO:0000313" key="1">
    <source>
        <dbReference type="EMBL" id="NIJ57957.1"/>
    </source>
</evidence>
<dbReference type="PIRSF" id="PIRSF019381">
    <property type="entry name" value="YcjX"/>
    <property type="match status" value="1"/>
</dbReference>
<gene>
    <name evidence="1" type="ORF">FHS82_001793</name>
</gene>
<dbReference type="PANTHER" id="PTHR38605">
    <property type="entry name" value="ATPASE-RELATED"/>
    <property type="match status" value="1"/>
</dbReference>
<sequence length="482" mass="52698">MTVTSSFDSALDMLRNLGAFAANAVAPRVRLGVTGLSRSGKTVFTTALVHHLIGVTPMPVFRASAEGRIRRAILDDQPDDAVPRFPYEEHLATLGEPLRRWPESTTRIAELRVAIDYERRAGWRTGPASLAVDIVDYPGEWLVDLALIDKSFAEWSRETLAMSRAEDRAMIAAPWHVALAAVDPQKPASETEIARLADLFKAYLSALREGPERVATTPPGRFLMPGDLAGSPALTFSPLDLAPGAAPAPRSVHAQMERRYDAYRTHVVRPFFRDHFAQLDRQIVLVDVLSALDSGPRAVAELEEALDQVLIAFRAGSNTLLSSLVAPRIDKVLFAATKADHLHRSDHTRLEAILRLLVDRALRRTRGAGARVETLALASVRATREASVRSGRDTLPAIVGTPEAGERIGDELFDGQTEAAIFPGELPEDPQAVFSGAITPGALRFPRFRPPLRIPDAAGRLPPLPHIRLDRALEFLIGDRLS</sequence>
<name>A0ABX0UYZ9_9HYPH</name>
<dbReference type="Proteomes" id="UP001429580">
    <property type="component" value="Unassembled WGS sequence"/>
</dbReference>
<evidence type="ECO:0000313" key="2">
    <source>
        <dbReference type="Proteomes" id="UP001429580"/>
    </source>
</evidence>
<dbReference type="Pfam" id="PF04317">
    <property type="entry name" value="DUF463"/>
    <property type="match status" value="1"/>
</dbReference>
<protein>
    <recommendedName>
        <fullName evidence="3">Amino acid regulated cytosolic protein</fullName>
    </recommendedName>
</protein>
<dbReference type="PANTHER" id="PTHR38605:SF1">
    <property type="entry name" value="ATPASE"/>
    <property type="match status" value="1"/>
</dbReference>
<evidence type="ECO:0008006" key="3">
    <source>
        <dbReference type="Google" id="ProtNLM"/>
    </source>
</evidence>
<organism evidence="1 2">
    <name type="scientific">Pseudochelatococcus lubricantis</name>
    <dbReference type="NCBI Taxonomy" id="1538102"/>
    <lineage>
        <taxon>Bacteria</taxon>
        <taxon>Pseudomonadati</taxon>
        <taxon>Pseudomonadota</taxon>
        <taxon>Alphaproteobacteria</taxon>
        <taxon>Hyphomicrobiales</taxon>
        <taxon>Chelatococcaceae</taxon>
        <taxon>Pseudochelatococcus</taxon>
    </lineage>
</organism>
<proteinExistence type="predicted"/>
<keyword evidence="2" id="KW-1185">Reference proteome</keyword>
<dbReference type="InterPro" id="IPR007413">
    <property type="entry name" value="YcjX-like"/>
</dbReference>
<accession>A0ABX0UYZ9</accession>